<evidence type="ECO:0000256" key="2">
    <source>
        <dbReference type="ARBA" id="ARBA00022559"/>
    </source>
</evidence>
<dbReference type="Proteomes" id="UP000603453">
    <property type="component" value="Unassembled WGS sequence"/>
</dbReference>
<keyword evidence="5" id="KW-0560">Oxidoreductase</keyword>
<evidence type="ECO:0000256" key="8">
    <source>
        <dbReference type="SAM" id="Phobius"/>
    </source>
</evidence>
<evidence type="ECO:0000313" key="10">
    <source>
        <dbReference type="EMBL" id="KAG2196398.1"/>
    </source>
</evidence>
<dbReference type="Gene3D" id="1.10.489.10">
    <property type="entry name" value="Chloroperoxidase-like"/>
    <property type="match status" value="1"/>
</dbReference>
<dbReference type="GO" id="GO:0046872">
    <property type="term" value="F:metal ion binding"/>
    <property type="evidence" value="ECO:0007669"/>
    <property type="project" value="UniProtKB-KW"/>
</dbReference>
<sequence length="311" mass="35553">MIGGKYQKLDADENRKAHKSKSLKTLAISIGLGLVVAYAVISVLIIEVKGRQALKTPEEWRELIKEHGYERQETDARSPCPMLNTLANHGFIARSGRHIKSDDLFKAMMLMGAPPTVTAGFLKKVYRDYHEADPQRSFFSQFSSMETLDLDRLTVAGLLEHDVSLSRNDLRLPPYSTVDPIPDYVHRMHKIAQVANKGTEFEGIFTRKNENDARRIRWLESYSHNKYIHLSLFHQFASSTECSLLLDIIGRDGAITLPHLTSFLLNQTFPDDWHPRETSYSFKELATKPLRCWKGLRDSTATLELLDQLEH</sequence>
<dbReference type="OrthoDB" id="407298at2759"/>
<dbReference type="EMBL" id="JAEPRD010000147">
    <property type="protein sequence ID" value="KAG2196398.1"/>
    <property type="molecule type" value="Genomic_DNA"/>
</dbReference>
<evidence type="ECO:0000256" key="1">
    <source>
        <dbReference type="ARBA" id="ARBA00001970"/>
    </source>
</evidence>
<dbReference type="PANTHER" id="PTHR33577">
    <property type="entry name" value="STERIGMATOCYSTIN BIOSYNTHESIS PEROXIDASE STCC-RELATED"/>
    <property type="match status" value="1"/>
</dbReference>
<keyword evidence="8" id="KW-0472">Membrane</keyword>
<evidence type="ECO:0000256" key="3">
    <source>
        <dbReference type="ARBA" id="ARBA00022617"/>
    </source>
</evidence>
<evidence type="ECO:0000313" key="11">
    <source>
        <dbReference type="Proteomes" id="UP000603453"/>
    </source>
</evidence>
<dbReference type="Pfam" id="PF01328">
    <property type="entry name" value="Peroxidase_2"/>
    <property type="match status" value="1"/>
</dbReference>
<evidence type="ECO:0000256" key="7">
    <source>
        <dbReference type="ARBA" id="ARBA00025795"/>
    </source>
</evidence>
<comment type="similarity">
    <text evidence="7">Belongs to the chloroperoxidase family.</text>
</comment>
<accession>A0A8H7QPG5</accession>
<dbReference type="PANTHER" id="PTHR33577:SF18">
    <property type="entry name" value="HEME HALOPEROXIDASE FAMILY PROFILE DOMAIN-CONTAINING PROTEIN"/>
    <property type="match status" value="1"/>
</dbReference>
<dbReference type="GO" id="GO:0004601">
    <property type="term" value="F:peroxidase activity"/>
    <property type="evidence" value="ECO:0007669"/>
    <property type="project" value="UniProtKB-KW"/>
</dbReference>
<dbReference type="AlphaFoldDB" id="A0A8H7QPG5"/>
<dbReference type="SUPFAM" id="SSF47571">
    <property type="entry name" value="Cloroperoxidase"/>
    <property type="match status" value="1"/>
</dbReference>
<keyword evidence="3" id="KW-0349">Heme</keyword>
<name>A0A8H7QPG5_9FUNG</name>
<evidence type="ECO:0000256" key="4">
    <source>
        <dbReference type="ARBA" id="ARBA00022723"/>
    </source>
</evidence>
<feature type="domain" description="Heme haloperoxidase family profile" evidence="9">
    <location>
        <begin position="56"/>
        <end position="287"/>
    </location>
</feature>
<organism evidence="10 11">
    <name type="scientific">Mucor saturninus</name>
    <dbReference type="NCBI Taxonomy" id="64648"/>
    <lineage>
        <taxon>Eukaryota</taxon>
        <taxon>Fungi</taxon>
        <taxon>Fungi incertae sedis</taxon>
        <taxon>Mucoromycota</taxon>
        <taxon>Mucoromycotina</taxon>
        <taxon>Mucoromycetes</taxon>
        <taxon>Mucorales</taxon>
        <taxon>Mucorineae</taxon>
        <taxon>Mucoraceae</taxon>
        <taxon>Mucor</taxon>
    </lineage>
</organism>
<comment type="cofactor">
    <cofactor evidence="1">
        <name>heme b</name>
        <dbReference type="ChEBI" id="CHEBI:60344"/>
    </cofactor>
</comment>
<protein>
    <recommendedName>
        <fullName evidence="9">Heme haloperoxidase family profile domain-containing protein</fullName>
    </recommendedName>
</protein>
<comment type="caution">
    <text evidence="10">The sequence shown here is derived from an EMBL/GenBank/DDBJ whole genome shotgun (WGS) entry which is preliminary data.</text>
</comment>
<keyword evidence="6" id="KW-0408">Iron</keyword>
<keyword evidence="11" id="KW-1185">Reference proteome</keyword>
<evidence type="ECO:0000259" key="9">
    <source>
        <dbReference type="PROSITE" id="PS51405"/>
    </source>
</evidence>
<reference evidence="10" key="1">
    <citation type="submission" date="2020-12" db="EMBL/GenBank/DDBJ databases">
        <title>Metabolic potential, ecology and presence of endohyphal bacteria is reflected in genomic diversity of Mucoromycotina.</title>
        <authorList>
            <person name="Muszewska A."/>
            <person name="Okrasinska A."/>
            <person name="Steczkiewicz K."/>
            <person name="Drgas O."/>
            <person name="Orlowska M."/>
            <person name="Perlinska-Lenart U."/>
            <person name="Aleksandrzak-Piekarczyk T."/>
            <person name="Szatraj K."/>
            <person name="Zielenkiewicz U."/>
            <person name="Pilsyk S."/>
            <person name="Malc E."/>
            <person name="Mieczkowski P."/>
            <person name="Kruszewska J.S."/>
            <person name="Biernat P."/>
            <person name="Pawlowska J."/>
        </authorList>
    </citation>
    <scope>NUCLEOTIDE SEQUENCE</scope>
    <source>
        <strain evidence="10">WA0000017839</strain>
    </source>
</reference>
<keyword evidence="4" id="KW-0479">Metal-binding</keyword>
<feature type="transmembrane region" description="Helical" evidence="8">
    <location>
        <begin position="25"/>
        <end position="46"/>
    </location>
</feature>
<keyword evidence="2" id="KW-0575">Peroxidase</keyword>
<evidence type="ECO:0000256" key="6">
    <source>
        <dbReference type="ARBA" id="ARBA00023004"/>
    </source>
</evidence>
<proteinExistence type="inferred from homology"/>
<dbReference type="InterPro" id="IPR036851">
    <property type="entry name" value="Chloroperoxidase-like_sf"/>
</dbReference>
<evidence type="ECO:0000256" key="5">
    <source>
        <dbReference type="ARBA" id="ARBA00023002"/>
    </source>
</evidence>
<keyword evidence="8" id="KW-0812">Transmembrane</keyword>
<keyword evidence="8" id="KW-1133">Transmembrane helix</keyword>
<dbReference type="PROSITE" id="PS51405">
    <property type="entry name" value="HEME_HALOPEROXIDASE"/>
    <property type="match status" value="1"/>
</dbReference>
<gene>
    <name evidence="10" type="ORF">INT47_012902</name>
</gene>
<dbReference type="InterPro" id="IPR000028">
    <property type="entry name" value="Chloroperoxidase"/>
</dbReference>